<proteinExistence type="predicted"/>
<feature type="region of interest" description="Disordered" evidence="1">
    <location>
        <begin position="1"/>
        <end position="21"/>
    </location>
</feature>
<dbReference type="AlphaFoldDB" id="A0A6M5UEK5"/>
<evidence type="ECO:0000256" key="1">
    <source>
        <dbReference type="SAM" id="MobiDB-lite"/>
    </source>
</evidence>
<reference evidence="3 4" key="1">
    <citation type="journal article" date="2022" name="Int. J. Syst. Evol. Microbiol.">
        <title>Cellulosimicrobium protaetiae sp. nov., isolated from the gut of the larva of Protaetia brevitarsis seulensis.</title>
        <authorList>
            <person name="Le Han H."/>
            <person name="Nguyen T.T.H."/>
            <person name="Li Z."/>
            <person name="Shin N.R."/>
            <person name="Kim S.G."/>
        </authorList>
    </citation>
    <scope>NUCLEOTIDE SEQUENCE [LARGE SCALE GENOMIC DNA]</scope>
    <source>
        <strain evidence="3 4">BI34</strain>
    </source>
</reference>
<keyword evidence="2" id="KW-0472">Membrane</keyword>
<evidence type="ECO:0000313" key="3">
    <source>
        <dbReference type="EMBL" id="QJW35528.1"/>
    </source>
</evidence>
<keyword evidence="4" id="KW-1185">Reference proteome</keyword>
<sequence>MSGPTGPTAGPTTGRRRRGRAPVLPALALIVGLLVTLPVGCAPGATSDAPSVASLDDATTGTPTSTPSEPSVDGDPAGLSACMEEQGAPIPPPTSSDGEFTYTYPDGVSRAEADAAFAACGRYLPGGGAPPDADPEQLARLRELAACMRDHGVEGFPDPNPEGVVDMPAGSGVDPSSPEYTTALDACTESRAPAGEGQG</sequence>
<evidence type="ECO:0000256" key="2">
    <source>
        <dbReference type="SAM" id="Phobius"/>
    </source>
</evidence>
<name>A0A6M5UEK5_9MICO</name>
<protein>
    <submittedName>
        <fullName evidence="3">Uncharacterized protein</fullName>
    </submittedName>
</protein>
<evidence type="ECO:0000313" key="4">
    <source>
        <dbReference type="Proteomes" id="UP000451354"/>
    </source>
</evidence>
<dbReference type="Proteomes" id="UP000451354">
    <property type="component" value="Chromosome"/>
</dbReference>
<gene>
    <name evidence="3" type="ORF">FIC82_004240</name>
</gene>
<dbReference type="OrthoDB" id="7949713at2"/>
<dbReference type="EMBL" id="CP052757">
    <property type="protein sequence ID" value="QJW35528.1"/>
    <property type="molecule type" value="Genomic_DNA"/>
</dbReference>
<keyword evidence="2" id="KW-1133">Transmembrane helix</keyword>
<keyword evidence="2" id="KW-0812">Transmembrane</keyword>
<dbReference type="KEGG" id="cprt:FIC82_004240"/>
<feature type="compositionally biased region" description="Low complexity" evidence="1">
    <location>
        <begin position="59"/>
        <end position="71"/>
    </location>
</feature>
<accession>A0A6M5UEK5</accession>
<feature type="transmembrane region" description="Helical" evidence="2">
    <location>
        <begin position="21"/>
        <end position="40"/>
    </location>
</feature>
<organism evidence="3 4">
    <name type="scientific">Cellulosimicrobium protaetiae</name>
    <dbReference type="NCBI Taxonomy" id="2587808"/>
    <lineage>
        <taxon>Bacteria</taxon>
        <taxon>Bacillati</taxon>
        <taxon>Actinomycetota</taxon>
        <taxon>Actinomycetes</taxon>
        <taxon>Micrococcales</taxon>
        <taxon>Promicromonosporaceae</taxon>
        <taxon>Cellulosimicrobium</taxon>
    </lineage>
</organism>
<feature type="compositionally biased region" description="Low complexity" evidence="1">
    <location>
        <begin position="1"/>
        <end position="13"/>
    </location>
</feature>
<feature type="region of interest" description="Disordered" evidence="1">
    <location>
        <begin position="45"/>
        <end position="105"/>
    </location>
</feature>
<dbReference type="RefSeq" id="WP_154797688.1">
    <property type="nucleotide sequence ID" value="NZ_CP052757.1"/>
</dbReference>
<feature type="region of interest" description="Disordered" evidence="1">
    <location>
        <begin position="151"/>
        <end position="180"/>
    </location>
</feature>